<dbReference type="PANTHER" id="PTHR10057">
    <property type="entry name" value="PERIPHERAL-TYPE BENZODIAZEPINE RECEPTOR"/>
    <property type="match status" value="1"/>
</dbReference>
<evidence type="ECO:0000256" key="4">
    <source>
        <dbReference type="ARBA" id="ARBA00022989"/>
    </source>
</evidence>
<evidence type="ECO:0000256" key="5">
    <source>
        <dbReference type="ARBA" id="ARBA00023136"/>
    </source>
</evidence>
<dbReference type="Pfam" id="PF03073">
    <property type="entry name" value="TspO_MBR"/>
    <property type="match status" value="1"/>
</dbReference>
<dbReference type="GO" id="GO:0016020">
    <property type="term" value="C:membrane"/>
    <property type="evidence" value="ECO:0007669"/>
    <property type="project" value="UniProtKB-SubCell"/>
</dbReference>
<dbReference type="AlphaFoldDB" id="A0A3Q8UCE3"/>
<dbReference type="EMBL" id="MH033823">
    <property type="protein sequence ID" value="AZL94777.1"/>
    <property type="molecule type" value="mRNA"/>
</dbReference>
<evidence type="ECO:0000256" key="1">
    <source>
        <dbReference type="ARBA" id="ARBA00004141"/>
    </source>
</evidence>
<feature type="transmembrane region" description="Helical" evidence="7">
    <location>
        <begin position="75"/>
        <end position="100"/>
    </location>
</feature>
<keyword evidence="3 7" id="KW-0812">Transmembrane</keyword>
<protein>
    <submittedName>
        <fullName evidence="8">TSPO-like protein</fullName>
    </submittedName>
</protein>
<evidence type="ECO:0000256" key="7">
    <source>
        <dbReference type="SAM" id="Phobius"/>
    </source>
</evidence>
<sequence>MDTQNLTHRTSPQENEPTTISPTRVDTDTDRKARRTGIATRGLKTMSIAISIPLLLTLTNIYLNPNKPANKPVSILPIWTVHMGCLGSSALMGLCGWIVWAEGGFHRKPDIVGFYLGHIGLGLLWDPVVFRFEAHGLGLCYVLGQCYRSFKEVSKVAGDLVLPCLGWAGLLAFVNLKSLLTSNMG</sequence>
<comment type="subcellular location">
    <subcellularLocation>
        <location evidence="1">Membrane</location>
        <topology evidence="1">Multi-pass membrane protein</topology>
    </subcellularLocation>
</comment>
<evidence type="ECO:0000256" key="3">
    <source>
        <dbReference type="ARBA" id="ARBA00022692"/>
    </source>
</evidence>
<evidence type="ECO:0000256" key="2">
    <source>
        <dbReference type="ARBA" id="ARBA00007524"/>
    </source>
</evidence>
<dbReference type="PANTHER" id="PTHR10057:SF0">
    <property type="entry name" value="TRANSLOCATOR PROTEIN"/>
    <property type="match status" value="1"/>
</dbReference>
<name>A0A3Q8UCE3_9CARY</name>
<reference evidence="8" key="1">
    <citation type="submission" date="2018-03" db="EMBL/GenBank/DDBJ databases">
        <title>Establishment of protoplast isolation and transient gene expression system using the Antarctic plant, Colobanthus quitensis.</title>
        <authorList>
            <person name="Lee J."/>
        </authorList>
    </citation>
    <scope>NUCLEOTIDE SEQUENCE</scope>
</reference>
<dbReference type="InterPro" id="IPR004307">
    <property type="entry name" value="TspO_MBR"/>
</dbReference>
<keyword evidence="5 7" id="KW-0472">Membrane</keyword>
<comment type="similarity">
    <text evidence="2">Belongs to the TspO/BZRP family.</text>
</comment>
<feature type="transmembrane region" description="Helical" evidence="7">
    <location>
        <begin position="42"/>
        <end position="63"/>
    </location>
</feature>
<dbReference type="Gene3D" id="1.20.1260.100">
    <property type="entry name" value="TspO/MBR protein"/>
    <property type="match status" value="1"/>
</dbReference>
<dbReference type="FunFam" id="1.20.1260.100:FF:000001">
    <property type="entry name" value="translocator protein 2"/>
    <property type="match status" value="1"/>
</dbReference>
<feature type="region of interest" description="Disordered" evidence="6">
    <location>
        <begin position="1"/>
        <end position="36"/>
    </location>
</feature>
<feature type="transmembrane region" description="Helical" evidence="7">
    <location>
        <begin position="160"/>
        <end position="180"/>
    </location>
</feature>
<dbReference type="CDD" id="cd15904">
    <property type="entry name" value="TSPO_MBR"/>
    <property type="match status" value="1"/>
</dbReference>
<feature type="transmembrane region" description="Helical" evidence="7">
    <location>
        <begin position="112"/>
        <end position="130"/>
    </location>
</feature>
<organism evidence="8">
    <name type="scientific">Colobanthus quitensis</name>
    <dbReference type="NCBI Taxonomy" id="552857"/>
    <lineage>
        <taxon>Eukaryota</taxon>
        <taxon>Viridiplantae</taxon>
        <taxon>Streptophyta</taxon>
        <taxon>Embryophyta</taxon>
        <taxon>Tracheophyta</taxon>
        <taxon>Spermatophyta</taxon>
        <taxon>Magnoliopsida</taxon>
        <taxon>eudicotyledons</taxon>
        <taxon>Gunneridae</taxon>
        <taxon>Pentapetalae</taxon>
        <taxon>Caryophyllales</taxon>
        <taxon>Caryophyllaceae</taxon>
        <taxon>Sagineae</taxon>
        <taxon>Colobanthus</taxon>
    </lineage>
</organism>
<keyword evidence="4 7" id="KW-1133">Transmembrane helix</keyword>
<feature type="compositionally biased region" description="Polar residues" evidence="6">
    <location>
        <begin position="1"/>
        <end position="24"/>
    </location>
</feature>
<dbReference type="GO" id="GO:0033013">
    <property type="term" value="P:tetrapyrrole metabolic process"/>
    <property type="evidence" value="ECO:0007669"/>
    <property type="project" value="UniProtKB-ARBA"/>
</dbReference>
<evidence type="ECO:0000256" key="6">
    <source>
        <dbReference type="SAM" id="MobiDB-lite"/>
    </source>
</evidence>
<proteinExistence type="evidence at transcript level"/>
<dbReference type="InterPro" id="IPR038330">
    <property type="entry name" value="TspO/MBR-related_sf"/>
</dbReference>
<accession>A0A3Q8UCE3</accession>
<evidence type="ECO:0000313" key="8">
    <source>
        <dbReference type="EMBL" id="AZL94777.1"/>
    </source>
</evidence>